<dbReference type="EMBL" id="CP058910">
    <property type="protein sequence ID" value="QLH78316.1"/>
    <property type="molecule type" value="Genomic_DNA"/>
</dbReference>
<dbReference type="RefSeq" id="WP_179908232.1">
    <property type="nucleotide sequence ID" value="NZ_CP058910.1"/>
</dbReference>
<accession>A0A7D5TDN7</accession>
<dbReference type="InterPro" id="IPR040624">
    <property type="entry name" value="HalOD1"/>
</dbReference>
<protein>
    <recommendedName>
        <fullName evidence="1">Halobacterial output domain-containing protein</fullName>
    </recommendedName>
</protein>
<dbReference type="KEGG" id="hrr:HZS55_13805"/>
<dbReference type="Proteomes" id="UP000509667">
    <property type="component" value="Chromosome"/>
</dbReference>
<dbReference type="Pfam" id="PF18545">
    <property type="entry name" value="HalOD1"/>
    <property type="match status" value="1"/>
</dbReference>
<keyword evidence="3" id="KW-1185">Reference proteome</keyword>
<evidence type="ECO:0000259" key="1">
    <source>
        <dbReference type="Pfam" id="PF18545"/>
    </source>
</evidence>
<evidence type="ECO:0000313" key="3">
    <source>
        <dbReference type="Proteomes" id="UP000509667"/>
    </source>
</evidence>
<dbReference type="AlphaFoldDB" id="A0A7D5TDN7"/>
<organism evidence="2 3">
    <name type="scientific">Halosimplex rubrum</name>
    <dbReference type="NCBI Taxonomy" id="869889"/>
    <lineage>
        <taxon>Archaea</taxon>
        <taxon>Methanobacteriati</taxon>
        <taxon>Methanobacteriota</taxon>
        <taxon>Stenosarchaea group</taxon>
        <taxon>Halobacteria</taxon>
        <taxon>Halobacteriales</taxon>
        <taxon>Haloarculaceae</taxon>
        <taxon>Halosimplex</taxon>
    </lineage>
</organism>
<sequence length="108" mass="11563">MSSIDAFDTVYKTTEGKEYQYEYDSGERPSEAVITAVSDVAEKSPTPIAGSEEAPDALSPLYEQIDPDGLDALLAGNDDQSEDCLVTFSYDDYVVTVQAGVITVAAPE</sequence>
<proteinExistence type="predicted"/>
<name>A0A7D5TDN7_9EURY</name>
<feature type="domain" description="Halobacterial output" evidence="1">
    <location>
        <begin position="26"/>
        <end position="105"/>
    </location>
</feature>
<reference evidence="2 3" key="1">
    <citation type="submission" date="2020-07" db="EMBL/GenBank/DDBJ databases">
        <title>Halosimplex pelagicum sp. nov. and Halosimplex rubrum sp. nov., isolated from salted brown alga Laminaria, and emended description of the genus Halosimplex.</title>
        <authorList>
            <person name="Cui H."/>
        </authorList>
    </citation>
    <scope>NUCLEOTIDE SEQUENCE [LARGE SCALE GENOMIC DNA]</scope>
    <source>
        <strain evidence="2 3">R27</strain>
    </source>
</reference>
<gene>
    <name evidence="2" type="ORF">HZS55_13805</name>
</gene>
<evidence type="ECO:0000313" key="2">
    <source>
        <dbReference type="EMBL" id="QLH78316.1"/>
    </source>
</evidence>
<dbReference type="GeneID" id="56078958"/>